<gene>
    <name evidence="10" type="ORF">M6B38_173625</name>
    <name evidence="11" type="ORF">M6B38_387735</name>
</gene>
<keyword evidence="12" id="KW-1185">Reference proteome</keyword>
<sequence>MAAGKEASAGLEWRVSAPEGSTVTLQPEGGLVSRAWQSSLALFVSVASRVSGFGRMLWDMGANDPRKVIHCVKVGLALALVSLFYYTRPLYDGVGGAAMWAVMTVVVIFEFTVGGCLYKGVNRAIATLTAGVLAIGVHWIASKSGDTAEPIIRSASVFILASAATFSRFIPTIKSRFDYGITIFILTFSLVAVSGYRVDKLIQLAEQRLSTIAIGIAICFLVAILVFPVWAGDDLHLLTVRNMDKLADSLEGCVDEYFNKDQAVNEKEVSSQKLQGYKCVLNSKASEDSLANLAQWEPAHGRFNFRHPYSQYTKIGAAMRYCAYCVEALNGCINSDIQVPEALKEHLSDACLRVSSECSKVLKDCGSSIKSMQRSRIIDFLVGEMKDAVQELHDTLKRPSATAPFMEALPVITTASLLIEITARVDGIVSAVDKLATVANFKADRKPGRVEPTEEINGLEQV</sequence>
<evidence type="ECO:0000256" key="3">
    <source>
        <dbReference type="ARBA" id="ARBA00022448"/>
    </source>
</evidence>
<dbReference type="EMBL" id="JANAVB010034090">
    <property type="protein sequence ID" value="KAJ6807178.1"/>
    <property type="molecule type" value="Genomic_DNA"/>
</dbReference>
<dbReference type="GO" id="GO:0034220">
    <property type="term" value="P:monoatomic ion transmembrane transport"/>
    <property type="evidence" value="ECO:0007669"/>
    <property type="project" value="UniProtKB-KW"/>
</dbReference>
<keyword evidence="4 9" id="KW-0812">Transmembrane</keyword>
<dbReference type="Pfam" id="PF11744">
    <property type="entry name" value="ALMT"/>
    <property type="match status" value="1"/>
</dbReference>
<protein>
    <submittedName>
        <fullName evidence="11">Aluminum-activated malate transporter 10-like</fullName>
    </submittedName>
</protein>
<evidence type="ECO:0000256" key="9">
    <source>
        <dbReference type="SAM" id="Phobius"/>
    </source>
</evidence>
<evidence type="ECO:0000313" key="11">
    <source>
        <dbReference type="EMBL" id="KAJ6822734.1"/>
    </source>
</evidence>
<dbReference type="PANTHER" id="PTHR31086">
    <property type="entry name" value="ALUMINUM-ACTIVATED MALATE TRANSPORTER 10"/>
    <property type="match status" value="1"/>
</dbReference>
<evidence type="ECO:0000256" key="8">
    <source>
        <dbReference type="ARBA" id="ARBA00023303"/>
    </source>
</evidence>
<reference evidence="11" key="2">
    <citation type="submission" date="2023-04" db="EMBL/GenBank/DDBJ databases">
        <authorList>
            <person name="Bruccoleri R.E."/>
            <person name="Oakeley E.J."/>
            <person name="Faust A.-M."/>
            <person name="Dessus-Babus S."/>
            <person name="Altorfer M."/>
            <person name="Burckhardt D."/>
            <person name="Oertli M."/>
            <person name="Naumann U."/>
            <person name="Petersen F."/>
            <person name="Wong J."/>
        </authorList>
    </citation>
    <scope>NUCLEOTIDE SEQUENCE</scope>
    <source>
        <strain evidence="11">GSM-AAB239-AS_SAM_17_03QT</strain>
        <tissue evidence="11">Leaf</tissue>
    </source>
</reference>
<name>A0AAX6G1X8_IRIPA</name>
<dbReference type="InterPro" id="IPR020966">
    <property type="entry name" value="ALMT"/>
</dbReference>
<keyword evidence="5 9" id="KW-1133">Transmembrane helix</keyword>
<feature type="transmembrane region" description="Helical" evidence="9">
    <location>
        <begin position="125"/>
        <end position="145"/>
    </location>
</feature>
<keyword evidence="7 9" id="KW-0472">Membrane</keyword>
<comment type="caution">
    <text evidence="11">The sequence shown here is derived from an EMBL/GenBank/DDBJ whole genome shotgun (WGS) entry which is preliminary data.</text>
</comment>
<dbReference type="EMBL" id="JANAVB010023996">
    <property type="protein sequence ID" value="KAJ6822734.1"/>
    <property type="molecule type" value="Genomic_DNA"/>
</dbReference>
<keyword evidence="8" id="KW-0407">Ion channel</keyword>
<feature type="transmembrane region" description="Helical" evidence="9">
    <location>
        <begin position="209"/>
        <end position="231"/>
    </location>
</feature>
<evidence type="ECO:0000256" key="6">
    <source>
        <dbReference type="ARBA" id="ARBA00023065"/>
    </source>
</evidence>
<evidence type="ECO:0000313" key="12">
    <source>
        <dbReference type="Proteomes" id="UP001140949"/>
    </source>
</evidence>
<dbReference type="Proteomes" id="UP001140949">
    <property type="component" value="Unassembled WGS sequence"/>
</dbReference>
<evidence type="ECO:0000256" key="2">
    <source>
        <dbReference type="ARBA" id="ARBA00007079"/>
    </source>
</evidence>
<feature type="transmembrane region" description="Helical" evidence="9">
    <location>
        <begin position="98"/>
        <end position="118"/>
    </location>
</feature>
<evidence type="ECO:0000256" key="5">
    <source>
        <dbReference type="ARBA" id="ARBA00022989"/>
    </source>
</evidence>
<comment type="subcellular location">
    <subcellularLocation>
        <location evidence="1">Membrane</location>
        <topology evidence="1">Multi-pass membrane protein</topology>
    </subcellularLocation>
</comment>
<evidence type="ECO:0000256" key="4">
    <source>
        <dbReference type="ARBA" id="ARBA00022692"/>
    </source>
</evidence>
<proteinExistence type="inferred from homology"/>
<feature type="transmembrane region" description="Helical" evidence="9">
    <location>
        <begin position="68"/>
        <end position="86"/>
    </location>
</feature>
<evidence type="ECO:0000313" key="10">
    <source>
        <dbReference type="EMBL" id="KAJ6807178.1"/>
    </source>
</evidence>
<organism evidence="11 12">
    <name type="scientific">Iris pallida</name>
    <name type="common">Sweet iris</name>
    <dbReference type="NCBI Taxonomy" id="29817"/>
    <lineage>
        <taxon>Eukaryota</taxon>
        <taxon>Viridiplantae</taxon>
        <taxon>Streptophyta</taxon>
        <taxon>Embryophyta</taxon>
        <taxon>Tracheophyta</taxon>
        <taxon>Spermatophyta</taxon>
        <taxon>Magnoliopsida</taxon>
        <taxon>Liliopsida</taxon>
        <taxon>Asparagales</taxon>
        <taxon>Iridaceae</taxon>
        <taxon>Iridoideae</taxon>
        <taxon>Irideae</taxon>
        <taxon>Iris</taxon>
    </lineage>
</organism>
<dbReference type="AlphaFoldDB" id="A0AAX6G1X8"/>
<evidence type="ECO:0000256" key="7">
    <source>
        <dbReference type="ARBA" id="ARBA00023136"/>
    </source>
</evidence>
<keyword evidence="3" id="KW-0813">Transport</keyword>
<accession>A0AAX6G1X8</accession>
<dbReference type="GO" id="GO:0016020">
    <property type="term" value="C:membrane"/>
    <property type="evidence" value="ECO:0007669"/>
    <property type="project" value="UniProtKB-SubCell"/>
</dbReference>
<keyword evidence="6" id="KW-0406">Ion transport</keyword>
<dbReference type="GO" id="GO:0015743">
    <property type="term" value="P:malate transport"/>
    <property type="evidence" value="ECO:0007669"/>
    <property type="project" value="InterPro"/>
</dbReference>
<evidence type="ECO:0000256" key="1">
    <source>
        <dbReference type="ARBA" id="ARBA00004141"/>
    </source>
</evidence>
<comment type="similarity">
    <text evidence="2">Belongs to the aromatic acid exporter (TC 2.A.85) family.</text>
</comment>
<reference evidence="11" key="1">
    <citation type="journal article" date="2023" name="GigaByte">
        <title>Genome assembly of the bearded iris, Iris pallida Lam.</title>
        <authorList>
            <person name="Bruccoleri R.E."/>
            <person name="Oakeley E.J."/>
            <person name="Faust A.M.E."/>
            <person name="Altorfer M."/>
            <person name="Dessus-Babus S."/>
            <person name="Burckhardt D."/>
            <person name="Oertli M."/>
            <person name="Naumann U."/>
            <person name="Petersen F."/>
            <person name="Wong J."/>
        </authorList>
    </citation>
    <scope>NUCLEOTIDE SEQUENCE</scope>
    <source>
        <strain evidence="11">GSM-AAB239-AS_SAM_17_03QT</strain>
    </source>
</reference>
<feature type="transmembrane region" description="Helical" evidence="9">
    <location>
        <begin position="177"/>
        <end position="197"/>
    </location>
</feature>